<dbReference type="PANTHER" id="PTHR33295:SF7">
    <property type="entry name" value="ATPASE"/>
    <property type="match status" value="1"/>
</dbReference>
<name>A0A1M6ANG3_BUTFI</name>
<evidence type="ECO:0000313" key="3">
    <source>
        <dbReference type="EMBL" id="SHI38040.1"/>
    </source>
</evidence>
<organism evidence="3 4">
    <name type="scientific">Butyrivibrio fibrisolvens DSM 3071</name>
    <dbReference type="NCBI Taxonomy" id="1121131"/>
    <lineage>
        <taxon>Bacteria</taxon>
        <taxon>Bacillati</taxon>
        <taxon>Bacillota</taxon>
        <taxon>Clostridia</taxon>
        <taxon>Lachnospirales</taxon>
        <taxon>Lachnospiraceae</taxon>
        <taxon>Butyrivibrio</taxon>
    </lineage>
</organism>
<dbReference type="Pfam" id="PF13635">
    <property type="entry name" value="DUF4143"/>
    <property type="match status" value="1"/>
</dbReference>
<evidence type="ECO:0000259" key="2">
    <source>
        <dbReference type="Pfam" id="PF13635"/>
    </source>
</evidence>
<gene>
    <name evidence="3" type="ORF">SAMN02745229_02987</name>
</gene>
<feature type="domain" description="DUF4143" evidence="2">
    <location>
        <begin position="228"/>
        <end position="388"/>
    </location>
</feature>
<feature type="domain" description="AAA" evidence="1">
    <location>
        <begin position="21"/>
        <end position="156"/>
    </location>
</feature>
<dbReference type="InterPro" id="IPR025420">
    <property type="entry name" value="DUF4143"/>
</dbReference>
<dbReference type="STRING" id="1121131.SAMN02745229_02987"/>
<protein>
    <recommendedName>
        <fullName evidence="5">AAA+ ATPase domain-containing protein</fullName>
    </recommendedName>
</protein>
<dbReference type="GeneID" id="89510962"/>
<evidence type="ECO:0000313" key="4">
    <source>
        <dbReference type="Proteomes" id="UP000184278"/>
    </source>
</evidence>
<evidence type="ECO:0000259" key="1">
    <source>
        <dbReference type="Pfam" id="PF13173"/>
    </source>
</evidence>
<dbReference type="SUPFAM" id="SSF52540">
    <property type="entry name" value="P-loop containing nucleoside triphosphate hydrolases"/>
    <property type="match status" value="1"/>
</dbReference>
<dbReference type="InterPro" id="IPR027417">
    <property type="entry name" value="P-loop_NTPase"/>
</dbReference>
<dbReference type="AlphaFoldDB" id="A0A1M6ANG3"/>
<dbReference type="EMBL" id="FQXK01000028">
    <property type="protein sequence ID" value="SHI38040.1"/>
    <property type="molecule type" value="Genomic_DNA"/>
</dbReference>
<dbReference type="Pfam" id="PF13173">
    <property type="entry name" value="AAA_14"/>
    <property type="match status" value="1"/>
</dbReference>
<keyword evidence="4" id="KW-1185">Reference proteome</keyword>
<reference evidence="4" key="1">
    <citation type="submission" date="2016-11" db="EMBL/GenBank/DDBJ databases">
        <authorList>
            <person name="Varghese N."/>
            <person name="Submissions S."/>
        </authorList>
    </citation>
    <scope>NUCLEOTIDE SEQUENCE [LARGE SCALE GENOMIC DNA]</scope>
    <source>
        <strain evidence="4">DSM 3071</strain>
    </source>
</reference>
<dbReference type="Proteomes" id="UP000184278">
    <property type="component" value="Unassembled WGS sequence"/>
</dbReference>
<evidence type="ECO:0008006" key="5">
    <source>
        <dbReference type="Google" id="ProtNLM"/>
    </source>
</evidence>
<proteinExistence type="predicted"/>
<accession>A0A1M6ANG3</accession>
<dbReference type="RefSeq" id="WP_242951203.1">
    <property type="nucleotide sequence ID" value="NZ_FQXK01000028.1"/>
</dbReference>
<dbReference type="InterPro" id="IPR041682">
    <property type="entry name" value="AAA_14"/>
</dbReference>
<sequence>MMERLVLEQFKAWKNKDKSKRKPLLVTGVRQCGKTYLIKSFGETEFDEMAYFNFDGNAGLKSVFDYDFNTKRIIDELGSIILGKTIEPGKTLVVFDEIQDCSRAIQSLKYFCEEMPELHIIAAGSLLGVALKDEGISFPVGKVDRIDMYPMSFEEFVMADGGGKYIDGLKKMSLEREIPELYTIPLEKYLKNYYIVGGMPEAVKTWTETHDYKEVEVIQDNILRDYADDFSKHTKPDTAIKIKLIWDSIPSQIARENNKFIFSHVKQGARSKDLEDALEWLVNAGIASKLCMVPTPEIPLSGEADYTYFKVYMSDVGLLRRKSNLNYRTILEGDEAFIHYKGAIAENYVYTQLKFMGIESYFWRTKSDAELDFITDYEGVLVPVETKSADNTKAKSLHQFCGRYNPKIAIKSSLKNVGDNMDGATHVWSVPLYTLFRFKEYVYKEMGWK</sequence>
<dbReference type="PANTHER" id="PTHR33295">
    <property type="entry name" value="ATPASE"/>
    <property type="match status" value="1"/>
</dbReference>